<dbReference type="PANTHER" id="PTHR31649">
    <property type="entry name" value="AGAP009604-PA"/>
    <property type="match status" value="1"/>
</dbReference>
<protein>
    <submittedName>
        <fullName evidence="2">Natterin-3 isoform X1</fullName>
    </submittedName>
</protein>
<name>A0AAJ6VWZ5_9ACAR</name>
<evidence type="ECO:0000313" key="1">
    <source>
        <dbReference type="Proteomes" id="UP000694867"/>
    </source>
</evidence>
<dbReference type="GeneID" id="100905186"/>
<dbReference type="Pfam" id="PF11901">
    <property type="entry name" value="DM9"/>
    <property type="match status" value="1"/>
</dbReference>
<dbReference type="InterPro" id="IPR006616">
    <property type="entry name" value="DM9_repeat"/>
</dbReference>
<accession>A0AAJ6VWZ5</accession>
<dbReference type="KEGG" id="goe:100905186"/>
<reference evidence="2" key="1">
    <citation type="submission" date="2025-08" db="UniProtKB">
        <authorList>
            <consortium name="RefSeq"/>
        </authorList>
    </citation>
    <scope>IDENTIFICATION</scope>
</reference>
<dbReference type="PANTHER" id="PTHR31649:SF1">
    <property type="entry name" value="FARNESOIC ACID O-METHYL TRANSFERASE DOMAIN-CONTAINING PROTEIN"/>
    <property type="match status" value="1"/>
</dbReference>
<evidence type="ECO:0000313" key="2">
    <source>
        <dbReference type="RefSeq" id="XP_003742552.1"/>
    </source>
</evidence>
<keyword evidence="1" id="KW-1185">Reference proteome</keyword>
<dbReference type="Proteomes" id="UP000694867">
    <property type="component" value="Unplaced"/>
</dbReference>
<gene>
    <name evidence="2" type="primary">LOC100905186</name>
</gene>
<sequence length="159" mass="17306">MSYSNYRALCQWVPTNGCNIPPQAVHGGEDSSGETLYIGRARHSGDIVPGKVVPSHSCCYVAWGGQENSHRDYEILVTHSESEFAWEHASQGRLPAGALQGGVTTDGEPLYIGRVHHEGSLTIGKVQPSHGVCYIPYGGQEVPHTDYEVLVCKVIRLSF</sequence>
<dbReference type="RefSeq" id="XP_003742552.1">
    <property type="nucleotide sequence ID" value="XM_003742504.2"/>
</dbReference>
<proteinExistence type="predicted"/>
<dbReference type="AlphaFoldDB" id="A0AAJ6VWZ5"/>
<dbReference type="SMART" id="SM00696">
    <property type="entry name" value="DM9"/>
    <property type="match status" value="2"/>
</dbReference>
<organism evidence="1 2">
    <name type="scientific">Galendromus occidentalis</name>
    <name type="common">western predatory mite</name>
    <dbReference type="NCBI Taxonomy" id="34638"/>
    <lineage>
        <taxon>Eukaryota</taxon>
        <taxon>Metazoa</taxon>
        <taxon>Ecdysozoa</taxon>
        <taxon>Arthropoda</taxon>
        <taxon>Chelicerata</taxon>
        <taxon>Arachnida</taxon>
        <taxon>Acari</taxon>
        <taxon>Parasitiformes</taxon>
        <taxon>Mesostigmata</taxon>
        <taxon>Gamasina</taxon>
        <taxon>Phytoseioidea</taxon>
        <taxon>Phytoseiidae</taxon>
        <taxon>Typhlodrominae</taxon>
        <taxon>Galendromus</taxon>
    </lineage>
</organism>